<feature type="signal peptide" evidence="1">
    <location>
        <begin position="1"/>
        <end position="19"/>
    </location>
</feature>
<reference evidence="3 4" key="1">
    <citation type="submission" date="2016-05" db="EMBL/GenBank/DDBJ databases">
        <title>Genome Sequence of Pseudomonas citronellolis Strain SJTE-3, an Estrogens and Persistent Organic Pollutants degradation strain.</title>
        <authorList>
            <person name="Liang R."/>
        </authorList>
    </citation>
    <scope>NUCLEOTIDE SEQUENCE [LARGE SCALE GENOMIC DNA]</scope>
    <source>
        <strain evidence="3 4">SJTE-3</strain>
    </source>
</reference>
<evidence type="ECO:0000313" key="4">
    <source>
        <dbReference type="Proteomes" id="UP000077748"/>
    </source>
</evidence>
<dbReference type="EMBL" id="CP015878">
    <property type="protein sequence ID" value="ANI13341.1"/>
    <property type="molecule type" value="Genomic_DNA"/>
</dbReference>
<name>A0A1A9K7C1_9PSED</name>
<organism evidence="3 4">
    <name type="scientific">Pseudomonas citronellolis</name>
    <dbReference type="NCBI Taxonomy" id="53408"/>
    <lineage>
        <taxon>Bacteria</taxon>
        <taxon>Pseudomonadati</taxon>
        <taxon>Pseudomonadota</taxon>
        <taxon>Gammaproteobacteria</taxon>
        <taxon>Pseudomonadales</taxon>
        <taxon>Pseudomonadaceae</taxon>
        <taxon>Pseudomonas</taxon>
    </lineage>
</organism>
<dbReference type="Pfam" id="PF22599">
    <property type="entry name" value="SecDF_P1_head"/>
    <property type="match status" value="1"/>
</dbReference>
<feature type="domain" description="SecDF P1 head subdomain" evidence="2">
    <location>
        <begin position="46"/>
        <end position="147"/>
    </location>
</feature>
<dbReference type="AlphaFoldDB" id="A0A1A9K7C1"/>
<evidence type="ECO:0000256" key="1">
    <source>
        <dbReference type="SAM" id="SignalP"/>
    </source>
</evidence>
<feature type="chain" id="PRO_5008391462" description="SecDF P1 head subdomain domain-containing protein" evidence="1">
    <location>
        <begin position="20"/>
        <end position="155"/>
    </location>
</feature>
<dbReference type="RefSeq" id="WP_009617513.1">
    <property type="nucleotide sequence ID" value="NZ_CP015878.1"/>
</dbReference>
<protein>
    <recommendedName>
        <fullName evidence="2">SecDF P1 head subdomain domain-containing protein</fullName>
    </recommendedName>
</protein>
<proteinExistence type="predicted"/>
<dbReference type="PROSITE" id="PS51257">
    <property type="entry name" value="PROKAR_LIPOPROTEIN"/>
    <property type="match status" value="1"/>
</dbReference>
<dbReference type="Proteomes" id="UP000077748">
    <property type="component" value="Chromosome"/>
</dbReference>
<accession>A0A1A9K7C1</accession>
<evidence type="ECO:0000313" key="3">
    <source>
        <dbReference type="EMBL" id="ANI13341.1"/>
    </source>
</evidence>
<dbReference type="Gene3D" id="3.30.1360.200">
    <property type="match status" value="1"/>
</dbReference>
<evidence type="ECO:0000259" key="2">
    <source>
        <dbReference type="Pfam" id="PF22599"/>
    </source>
</evidence>
<sequence>MKRLIPLCLLALLGACAGAPPVLPQHSFDIHATADKPSASTRTLADPQGQAVLVIARAELTQRDVQRAEVVLGNGGRPGVLVTFAPDASKRLARLTEKQQGKALAVVIDGRLRMLPQVSEPVRDGRVMLEGFDSQVEAETLARQLNALRDVPVQP</sequence>
<dbReference type="InterPro" id="IPR054384">
    <property type="entry name" value="SecDF_P1_head"/>
</dbReference>
<keyword evidence="1" id="KW-0732">Signal</keyword>
<gene>
    <name evidence="3" type="ORF">A9C11_04790</name>
</gene>